<evidence type="ECO:0000256" key="5">
    <source>
        <dbReference type="ARBA" id="ARBA00048200"/>
    </source>
</evidence>
<dbReference type="Gene3D" id="3.90.25.10">
    <property type="entry name" value="UDP-galactose 4-epimerase, domain 1"/>
    <property type="match status" value="1"/>
</dbReference>
<evidence type="ECO:0000256" key="1">
    <source>
        <dbReference type="ARBA" id="ARBA00004781"/>
    </source>
</evidence>
<evidence type="ECO:0000313" key="9">
    <source>
        <dbReference type="Proteomes" id="UP001238540"/>
    </source>
</evidence>
<accession>A0ABT8BQT2</accession>
<comment type="function">
    <text evidence="6">Catalyzes the reduction of dTDP-6-deoxy-L-lyxo-4-hexulose to yield dTDP-L-rhamnose.</text>
</comment>
<dbReference type="Gene3D" id="3.40.50.720">
    <property type="entry name" value="NAD(P)-binding Rossmann-like Domain"/>
    <property type="match status" value="1"/>
</dbReference>
<sequence>MRVLVTGGNGQVGYCVSEQLSHRPDVTLLVLDKEGLDVTNPDSVREAVLKFSPDVIINCAAYTAVDKAEQELELAYAVNAKGPKYLAKMAQTLDVTLIHISTDYVFEGNMDIEHLETDETNPQGIYGKSKLAGEQAVIEECDKHIILRTAWVFGEKGNNFVKTMCRLAEKNDCLSIVGDQFGGPTYAGDIASTLIRIADKEIYDKDVEYGIYHFSGLPHVSWFEFAQTIFSKAKKLGIFTATPTLKNITTEQFPTPAKRPVSSKLSTDKIERAFSIKASDWKSALDNVQIYTRS</sequence>
<feature type="domain" description="RmlD-like substrate binding" evidence="7">
    <location>
        <begin position="1"/>
        <end position="287"/>
    </location>
</feature>
<protein>
    <recommendedName>
        <fullName evidence="4 6">dTDP-4-dehydrorhamnose reductase</fullName>
        <ecNumber evidence="3 6">1.1.1.133</ecNumber>
    </recommendedName>
</protein>
<dbReference type="InterPro" id="IPR005913">
    <property type="entry name" value="dTDP_dehydrorham_reduct"/>
</dbReference>
<comment type="pathway">
    <text evidence="1 6">Carbohydrate biosynthesis; dTDP-L-rhamnose biosynthesis.</text>
</comment>
<evidence type="ECO:0000259" key="7">
    <source>
        <dbReference type="Pfam" id="PF04321"/>
    </source>
</evidence>
<evidence type="ECO:0000256" key="6">
    <source>
        <dbReference type="RuleBase" id="RU364082"/>
    </source>
</evidence>
<keyword evidence="9" id="KW-1185">Reference proteome</keyword>
<dbReference type="PANTHER" id="PTHR10491">
    <property type="entry name" value="DTDP-4-DEHYDRORHAMNOSE REDUCTASE"/>
    <property type="match status" value="1"/>
</dbReference>
<evidence type="ECO:0000313" key="8">
    <source>
        <dbReference type="EMBL" id="MDN3608468.1"/>
    </source>
</evidence>
<comment type="catalytic activity">
    <reaction evidence="5 6">
        <text>dTDP-beta-L-rhamnose + NADP(+) = dTDP-4-dehydro-beta-L-rhamnose + NADPH + H(+)</text>
        <dbReference type="Rhea" id="RHEA:21796"/>
        <dbReference type="ChEBI" id="CHEBI:15378"/>
        <dbReference type="ChEBI" id="CHEBI:57510"/>
        <dbReference type="ChEBI" id="CHEBI:57783"/>
        <dbReference type="ChEBI" id="CHEBI:58349"/>
        <dbReference type="ChEBI" id="CHEBI:62830"/>
        <dbReference type="EC" id="1.1.1.133"/>
    </reaction>
</comment>
<dbReference type="PANTHER" id="PTHR10491:SF4">
    <property type="entry name" value="METHIONINE ADENOSYLTRANSFERASE 2 SUBUNIT BETA"/>
    <property type="match status" value="1"/>
</dbReference>
<evidence type="ECO:0000256" key="2">
    <source>
        <dbReference type="ARBA" id="ARBA00010944"/>
    </source>
</evidence>
<dbReference type="InterPro" id="IPR029903">
    <property type="entry name" value="RmlD-like-bd"/>
</dbReference>
<keyword evidence="6 8" id="KW-0560">Oxidoreductase</keyword>
<keyword evidence="6" id="KW-0521">NADP</keyword>
<dbReference type="Proteomes" id="UP001238540">
    <property type="component" value="Unassembled WGS sequence"/>
</dbReference>
<dbReference type="RefSeq" id="WP_170883265.1">
    <property type="nucleotide sequence ID" value="NZ_JABEYA020000016.1"/>
</dbReference>
<dbReference type="NCBIfam" id="TIGR01214">
    <property type="entry name" value="rmlD"/>
    <property type="match status" value="1"/>
</dbReference>
<dbReference type="EMBL" id="JAUFQC010000001">
    <property type="protein sequence ID" value="MDN3608468.1"/>
    <property type="molecule type" value="Genomic_DNA"/>
</dbReference>
<comment type="cofactor">
    <cofactor evidence="6">
        <name>Mg(2+)</name>
        <dbReference type="ChEBI" id="CHEBI:18420"/>
    </cofactor>
    <text evidence="6">Binds 1 Mg(2+) ion per monomer.</text>
</comment>
<evidence type="ECO:0000256" key="3">
    <source>
        <dbReference type="ARBA" id="ARBA00012929"/>
    </source>
</evidence>
<evidence type="ECO:0000256" key="4">
    <source>
        <dbReference type="ARBA" id="ARBA00017099"/>
    </source>
</evidence>
<dbReference type="Pfam" id="PF04321">
    <property type="entry name" value="RmlD_sub_bind"/>
    <property type="match status" value="1"/>
</dbReference>
<dbReference type="CDD" id="cd05254">
    <property type="entry name" value="dTDP_HR_like_SDR_e"/>
    <property type="match status" value="1"/>
</dbReference>
<dbReference type="SUPFAM" id="SSF51735">
    <property type="entry name" value="NAD(P)-binding Rossmann-fold domains"/>
    <property type="match status" value="1"/>
</dbReference>
<dbReference type="EC" id="1.1.1.133" evidence="3 6"/>
<comment type="similarity">
    <text evidence="2 6">Belongs to the dTDP-4-dehydrorhamnose reductase family.</text>
</comment>
<name>A0ABT8BQT2_9VIBR</name>
<dbReference type="GO" id="GO:0008831">
    <property type="term" value="F:dTDP-4-dehydrorhamnose reductase activity"/>
    <property type="evidence" value="ECO:0007669"/>
    <property type="project" value="UniProtKB-EC"/>
</dbReference>
<dbReference type="InterPro" id="IPR036291">
    <property type="entry name" value="NAD(P)-bd_dom_sf"/>
</dbReference>
<organism evidence="8 9">
    <name type="scientific">Vibrio ostreicida</name>
    <dbReference type="NCBI Taxonomy" id="526588"/>
    <lineage>
        <taxon>Bacteria</taxon>
        <taxon>Pseudomonadati</taxon>
        <taxon>Pseudomonadota</taxon>
        <taxon>Gammaproteobacteria</taxon>
        <taxon>Vibrionales</taxon>
        <taxon>Vibrionaceae</taxon>
        <taxon>Vibrio</taxon>
    </lineage>
</organism>
<gene>
    <name evidence="8" type="primary">rfbD</name>
    <name evidence="8" type="ORF">QWZ16_01585</name>
</gene>
<comment type="caution">
    <text evidence="8">The sequence shown here is derived from an EMBL/GenBank/DDBJ whole genome shotgun (WGS) entry which is preliminary data.</text>
</comment>
<proteinExistence type="inferred from homology"/>
<reference evidence="9" key="1">
    <citation type="journal article" date="2019" name="Int. J. Syst. Evol. Microbiol.">
        <title>The Global Catalogue of Microorganisms (GCM) 10K type strain sequencing project: providing services to taxonomists for standard genome sequencing and annotation.</title>
        <authorList>
            <consortium name="The Broad Institute Genomics Platform"/>
            <consortium name="The Broad Institute Genome Sequencing Center for Infectious Disease"/>
            <person name="Wu L."/>
            <person name="Ma J."/>
        </authorList>
    </citation>
    <scope>NUCLEOTIDE SEQUENCE [LARGE SCALE GENOMIC DNA]</scope>
    <source>
        <strain evidence="9">CECT 7398</strain>
    </source>
</reference>